<dbReference type="InterPro" id="IPR003430">
    <property type="entry name" value="Phenol_Hydrox"/>
</dbReference>
<accession>A0A840VEI7</accession>
<evidence type="ECO:0000313" key="3">
    <source>
        <dbReference type="EMBL" id="MBB5374283.1"/>
    </source>
</evidence>
<keyword evidence="2" id="KW-0503">Monooxygenase</keyword>
<name>A0A840VEI7_9PROT</name>
<dbReference type="CDD" id="cd01058">
    <property type="entry name" value="AAMH_B"/>
    <property type="match status" value="1"/>
</dbReference>
<gene>
    <name evidence="3" type="ORF">HNP71_002555</name>
</gene>
<organism evidence="3 4">
    <name type="scientific">Acidocella aromatica</name>
    <dbReference type="NCBI Taxonomy" id="1303579"/>
    <lineage>
        <taxon>Bacteria</taxon>
        <taxon>Pseudomonadati</taxon>
        <taxon>Pseudomonadota</taxon>
        <taxon>Alphaproteobacteria</taxon>
        <taxon>Acetobacterales</taxon>
        <taxon>Acidocellaceae</taxon>
        <taxon>Acidocella</taxon>
    </lineage>
</organism>
<dbReference type="Pfam" id="PF02332">
    <property type="entry name" value="Phenol_Hydrox"/>
    <property type="match status" value="1"/>
</dbReference>
<dbReference type="PIRSF" id="PIRSF000040">
    <property type="entry name" value="MMOH_comp"/>
    <property type="match status" value="1"/>
</dbReference>
<dbReference type="InterPro" id="IPR009078">
    <property type="entry name" value="Ferritin-like_SF"/>
</dbReference>
<dbReference type="Proteomes" id="UP000553706">
    <property type="component" value="Unassembled WGS sequence"/>
</dbReference>
<evidence type="ECO:0000256" key="1">
    <source>
        <dbReference type="ARBA" id="ARBA00023002"/>
    </source>
</evidence>
<dbReference type="InterPro" id="IPR012348">
    <property type="entry name" value="RNR-like"/>
</dbReference>
<dbReference type="EMBL" id="JACHFJ010000014">
    <property type="protein sequence ID" value="MBB5374283.1"/>
    <property type="molecule type" value="Genomic_DNA"/>
</dbReference>
<keyword evidence="4" id="KW-1185">Reference proteome</keyword>
<dbReference type="InterPro" id="IPR012078">
    <property type="entry name" value="MP_mOase_hydro"/>
</dbReference>
<comment type="caution">
    <text evidence="3">The sequence shown here is derived from an EMBL/GenBank/DDBJ whole genome shotgun (WGS) entry which is preliminary data.</text>
</comment>
<dbReference type="RefSeq" id="WP_183267306.1">
    <property type="nucleotide sequence ID" value="NZ_JACHFJ010000014.1"/>
</dbReference>
<protein>
    <submittedName>
        <fullName evidence="3">Phenol hydroxylase P1 protein</fullName>
    </submittedName>
</protein>
<reference evidence="3 4" key="1">
    <citation type="submission" date="2020-08" db="EMBL/GenBank/DDBJ databases">
        <title>Genomic Encyclopedia of Type Strains, Phase IV (KMG-IV): sequencing the most valuable type-strain genomes for metagenomic binning, comparative biology and taxonomic classification.</title>
        <authorList>
            <person name="Goeker M."/>
        </authorList>
    </citation>
    <scope>NUCLEOTIDE SEQUENCE [LARGE SCALE GENOMIC DNA]</scope>
    <source>
        <strain evidence="3 4">DSM 27026</strain>
    </source>
</reference>
<dbReference type="Gene3D" id="1.10.620.20">
    <property type="entry name" value="Ribonucleotide Reductase, subunit A"/>
    <property type="match status" value="1"/>
</dbReference>
<sequence>MTVQIKTIDLAPKRHTFGHIARRLGEDKPASRYQEATFDIQATTNFHYKPLWEPEYWTYDTRKTTVVMQDWYKPLDPRQYYYAAYNIARANMNQAAERNFAFVEERGLLTKASESARGAIRRGLLPLRHLHWGSNMNMTEICQRGYGTAVTAPCIFSAGDHLGMAQYVSRIGLLLDNQTGSTLDEAKQTWLNDAAWQDTRRLIEDTFVERDWFHLFVAQTLGVNGVLLSLIYKNVESAWDDAGLTVALLTEFMNDWRAEESRWSDAVIKIVAAESEENKALVSGWAKHWIGRATEAAKPLSVALLNDGGTAAIAAGEAALKKAASLGLAV</sequence>
<dbReference type="GO" id="GO:0016709">
    <property type="term" value="F:oxidoreductase activity, acting on paired donors, with incorporation or reduction of molecular oxygen, NAD(P)H as one donor, and incorporation of one atom of oxygen"/>
    <property type="evidence" value="ECO:0007669"/>
    <property type="project" value="InterPro"/>
</dbReference>
<evidence type="ECO:0000256" key="2">
    <source>
        <dbReference type="ARBA" id="ARBA00023033"/>
    </source>
</evidence>
<keyword evidence="1" id="KW-0560">Oxidoreductase</keyword>
<proteinExistence type="predicted"/>
<evidence type="ECO:0000313" key="4">
    <source>
        <dbReference type="Proteomes" id="UP000553706"/>
    </source>
</evidence>
<dbReference type="AlphaFoldDB" id="A0A840VEI7"/>
<dbReference type="SUPFAM" id="SSF47240">
    <property type="entry name" value="Ferritin-like"/>
    <property type="match status" value="1"/>
</dbReference>